<dbReference type="EMBL" id="JH795870">
    <property type="protein sequence ID" value="EJT99168.1"/>
    <property type="molecule type" value="Genomic_DNA"/>
</dbReference>
<dbReference type="HOGENOM" id="CLU_128323_1_0_1"/>
<feature type="compositionally biased region" description="Polar residues" evidence="1">
    <location>
        <begin position="1"/>
        <end position="10"/>
    </location>
</feature>
<keyword evidence="2" id="KW-0472">Membrane</keyword>
<dbReference type="AlphaFoldDB" id="M5FT43"/>
<dbReference type="OrthoDB" id="2538110at2759"/>
<proteinExistence type="predicted"/>
<sequence>MPSSDYQAVPTTAEEESAETRPQVAADRFTQRPVPWWKRVLLILFIVLLGGIIWLLKDVRNSLAPKVVYADRYSAEFRYRPAASPVITETLNSGRTLLIRGAHPTARRAHNEL</sequence>
<accession>M5FT43</accession>
<keyword evidence="4" id="KW-1185">Reference proteome</keyword>
<reference evidence="3 4" key="1">
    <citation type="journal article" date="2012" name="Science">
        <title>The Paleozoic origin of enzymatic lignin decomposition reconstructed from 31 fungal genomes.</title>
        <authorList>
            <person name="Floudas D."/>
            <person name="Binder M."/>
            <person name="Riley R."/>
            <person name="Barry K."/>
            <person name="Blanchette R.A."/>
            <person name="Henrissat B."/>
            <person name="Martinez A.T."/>
            <person name="Otillar R."/>
            <person name="Spatafora J.W."/>
            <person name="Yadav J.S."/>
            <person name="Aerts A."/>
            <person name="Benoit I."/>
            <person name="Boyd A."/>
            <person name="Carlson A."/>
            <person name="Copeland A."/>
            <person name="Coutinho P.M."/>
            <person name="de Vries R.P."/>
            <person name="Ferreira P."/>
            <person name="Findley K."/>
            <person name="Foster B."/>
            <person name="Gaskell J."/>
            <person name="Glotzer D."/>
            <person name="Gorecki P."/>
            <person name="Heitman J."/>
            <person name="Hesse C."/>
            <person name="Hori C."/>
            <person name="Igarashi K."/>
            <person name="Jurgens J.A."/>
            <person name="Kallen N."/>
            <person name="Kersten P."/>
            <person name="Kohler A."/>
            <person name="Kuees U."/>
            <person name="Kumar T.K.A."/>
            <person name="Kuo A."/>
            <person name="LaButti K."/>
            <person name="Larrondo L.F."/>
            <person name="Lindquist E."/>
            <person name="Ling A."/>
            <person name="Lombard V."/>
            <person name="Lucas S."/>
            <person name="Lundell T."/>
            <person name="Martin R."/>
            <person name="McLaughlin D.J."/>
            <person name="Morgenstern I."/>
            <person name="Morin E."/>
            <person name="Murat C."/>
            <person name="Nagy L.G."/>
            <person name="Nolan M."/>
            <person name="Ohm R.A."/>
            <person name="Patyshakuliyeva A."/>
            <person name="Rokas A."/>
            <person name="Ruiz-Duenas F.J."/>
            <person name="Sabat G."/>
            <person name="Salamov A."/>
            <person name="Samejima M."/>
            <person name="Schmutz J."/>
            <person name="Slot J.C."/>
            <person name="St John F."/>
            <person name="Stenlid J."/>
            <person name="Sun H."/>
            <person name="Sun S."/>
            <person name="Syed K."/>
            <person name="Tsang A."/>
            <person name="Wiebenga A."/>
            <person name="Young D."/>
            <person name="Pisabarro A."/>
            <person name="Eastwood D.C."/>
            <person name="Martin F."/>
            <person name="Cullen D."/>
            <person name="Grigoriev I.V."/>
            <person name="Hibbett D.S."/>
        </authorList>
    </citation>
    <scope>NUCLEOTIDE SEQUENCE [LARGE SCALE GENOMIC DNA]</scope>
    <source>
        <strain evidence="3 4">DJM-731 SS1</strain>
    </source>
</reference>
<keyword evidence="2" id="KW-1133">Transmembrane helix</keyword>
<dbReference type="OMA" id="MIACLWI"/>
<keyword evidence="2" id="KW-0812">Transmembrane</keyword>
<name>M5FT43_DACPD</name>
<evidence type="ECO:0000313" key="3">
    <source>
        <dbReference type="EMBL" id="EJT99168.1"/>
    </source>
</evidence>
<evidence type="ECO:0000256" key="1">
    <source>
        <dbReference type="SAM" id="MobiDB-lite"/>
    </source>
</evidence>
<organism evidence="3 4">
    <name type="scientific">Dacryopinax primogenitus (strain DJM 731)</name>
    <name type="common">Brown rot fungus</name>
    <dbReference type="NCBI Taxonomy" id="1858805"/>
    <lineage>
        <taxon>Eukaryota</taxon>
        <taxon>Fungi</taxon>
        <taxon>Dikarya</taxon>
        <taxon>Basidiomycota</taxon>
        <taxon>Agaricomycotina</taxon>
        <taxon>Dacrymycetes</taxon>
        <taxon>Dacrymycetales</taxon>
        <taxon>Dacrymycetaceae</taxon>
        <taxon>Dacryopinax</taxon>
    </lineage>
</organism>
<evidence type="ECO:0000256" key="2">
    <source>
        <dbReference type="SAM" id="Phobius"/>
    </source>
</evidence>
<feature type="region of interest" description="Disordered" evidence="1">
    <location>
        <begin position="1"/>
        <end position="24"/>
    </location>
</feature>
<dbReference type="GeneID" id="63685561"/>
<evidence type="ECO:0000313" key="4">
    <source>
        <dbReference type="Proteomes" id="UP000030653"/>
    </source>
</evidence>
<feature type="transmembrane region" description="Helical" evidence="2">
    <location>
        <begin position="36"/>
        <end position="56"/>
    </location>
</feature>
<dbReference type="RefSeq" id="XP_040626066.1">
    <property type="nucleotide sequence ID" value="XM_040770499.1"/>
</dbReference>
<protein>
    <submittedName>
        <fullName evidence="3">Uncharacterized protein</fullName>
    </submittedName>
</protein>
<dbReference type="Proteomes" id="UP000030653">
    <property type="component" value="Unassembled WGS sequence"/>
</dbReference>
<dbReference type="STRING" id="1858805.M5FT43"/>
<gene>
    <name evidence="3" type="ORF">DACRYDRAFT_117951</name>
</gene>